<dbReference type="RefSeq" id="WP_139171690.1">
    <property type="nucleotide sequence ID" value="NZ_BKAI01000018.1"/>
</dbReference>
<dbReference type="NCBIfam" id="TIGR04183">
    <property type="entry name" value="Por_Secre_tail"/>
    <property type="match status" value="1"/>
</dbReference>
<feature type="domain" description="Secretion system C-terminal sorting" evidence="2">
    <location>
        <begin position="169"/>
        <end position="238"/>
    </location>
</feature>
<protein>
    <submittedName>
        <fullName evidence="3">Por secretion system C-terminal sorting domain-containing protein</fullName>
    </submittedName>
</protein>
<evidence type="ECO:0000313" key="3">
    <source>
        <dbReference type="EMBL" id="SDJ56244.1"/>
    </source>
</evidence>
<gene>
    <name evidence="3" type="ORF">SAMN04487935_1016</name>
</gene>
<keyword evidence="1" id="KW-0732">Signal</keyword>
<dbReference type="STRING" id="1128970.SAMN04487935_1016"/>
<sequence>MQYATDTATFTISDEDLDVMNFEIACSNPQLIPVSNVSITNSGSTYTLNYTSNNNQTGAATITVTANDGYGGTVNFSLLVNVIASPNTDVTLNFATLTSQENAALSYQWMDCSSNSPIAGATNQSYTATSNGSYAVIVTTAACRDTSACIVVATLGLNEPTSQSNISIAPNPTSDYITILQNNSTITEIEIYNVLGKLIYKTNIHQRQTIIDLSNEAKGFYFIRATAENRKVTHLKIILQ</sequence>
<dbReference type="Pfam" id="PF18962">
    <property type="entry name" value="Por_Secre_tail"/>
    <property type="match status" value="1"/>
</dbReference>
<evidence type="ECO:0000313" key="4">
    <source>
        <dbReference type="Proteomes" id="UP000199580"/>
    </source>
</evidence>
<reference evidence="3 4" key="1">
    <citation type="submission" date="2016-10" db="EMBL/GenBank/DDBJ databases">
        <authorList>
            <person name="de Groot N.N."/>
        </authorList>
    </citation>
    <scope>NUCLEOTIDE SEQUENCE [LARGE SCALE GENOMIC DNA]</scope>
    <source>
        <strain evidence="3 4">CGMCC 1.10076</strain>
    </source>
</reference>
<evidence type="ECO:0000259" key="2">
    <source>
        <dbReference type="Pfam" id="PF18962"/>
    </source>
</evidence>
<dbReference type="OrthoDB" id="1373043at2"/>
<keyword evidence="4" id="KW-1185">Reference proteome</keyword>
<organism evidence="3 4">
    <name type="scientific">Flavobacterium noncentrifugens</name>
    <dbReference type="NCBI Taxonomy" id="1128970"/>
    <lineage>
        <taxon>Bacteria</taxon>
        <taxon>Pseudomonadati</taxon>
        <taxon>Bacteroidota</taxon>
        <taxon>Flavobacteriia</taxon>
        <taxon>Flavobacteriales</taxon>
        <taxon>Flavobacteriaceae</taxon>
        <taxon>Flavobacterium</taxon>
    </lineage>
</organism>
<dbReference type="Proteomes" id="UP000199580">
    <property type="component" value="Unassembled WGS sequence"/>
</dbReference>
<evidence type="ECO:0000256" key="1">
    <source>
        <dbReference type="ARBA" id="ARBA00022729"/>
    </source>
</evidence>
<dbReference type="Gene3D" id="2.60.40.2700">
    <property type="match status" value="1"/>
</dbReference>
<dbReference type="AlphaFoldDB" id="A0A1G8URE6"/>
<dbReference type="EMBL" id="FNEZ01000002">
    <property type="protein sequence ID" value="SDJ56244.1"/>
    <property type="molecule type" value="Genomic_DNA"/>
</dbReference>
<name>A0A1G8URE6_9FLAO</name>
<accession>A0A1G8URE6</accession>
<proteinExistence type="predicted"/>
<dbReference type="InterPro" id="IPR026444">
    <property type="entry name" value="Secre_tail"/>
</dbReference>